<feature type="region of interest" description="Disordered" evidence="1">
    <location>
        <begin position="591"/>
        <end position="614"/>
    </location>
</feature>
<feature type="compositionally biased region" description="Low complexity" evidence="1">
    <location>
        <begin position="131"/>
        <end position="148"/>
    </location>
</feature>
<feature type="compositionally biased region" description="Polar residues" evidence="1">
    <location>
        <begin position="389"/>
        <end position="423"/>
    </location>
</feature>
<feature type="compositionally biased region" description="Basic and acidic residues" evidence="1">
    <location>
        <begin position="379"/>
        <end position="388"/>
    </location>
</feature>
<accession>A0A1R1YF50</accession>
<protein>
    <recommendedName>
        <fullName evidence="5">WD repeat-containing protein</fullName>
    </recommendedName>
</protein>
<evidence type="ECO:0008006" key="5">
    <source>
        <dbReference type="Google" id="ProtNLM"/>
    </source>
</evidence>
<feature type="compositionally biased region" description="Polar residues" evidence="1">
    <location>
        <begin position="149"/>
        <end position="160"/>
    </location>
</feature>
<feature type="compositionally biased region" description="Polar residues" evidence="1">
    <location>
        <begin position="258"/>
        <end position="274"/>
    </location>
</feature>
<feature type="compositionally biased region" description="Pro residues" evidence="1">
    <location>
        <begin position="26"/>
        <end position="41"/>
    </location>
</feature>
<feature type="compositionally biased region" description="Low complexity" evidence="1">
    <location>
        <begin position="433"/>
        <end position="442"/>
    </location>
</feature>
<proteinExistence type="predicted"/>
<evidence type="ECO:0000313" key="3">
    <source>
        <dbReference type="EMBL" id="OMJ25519.1"/>
    </source>
</evidence>
<dbReference type="SUPFAM" id="SSF50978">
    <property type="entry name" value="WD40 repeat-like"/>
    <property type="match status" value="1"/>
</dbReference>
<evidence type="ECO:0000313" key="2">
    <source>
        <dbReference type="EMBL" id="OMJ21336.1"/>
    </source>
</evidence>
<dbReference type="EMBL" id="LSSN01001026">
    <property type="protein sequence ID" value="OMJ21336.1"/>
    <property type="molecule type" value="Genomic_DNA"/>
</dbReference>
<feature type="region of interest" description="Disordered" evidence="1">
    <location>
        <begin position="366"/>
        <end position="473"/>
    </location>
</feature>
<name>A0A1R1YF50_9FUNG</name>
<feature type="compositionally biased region" description="Low complexity" evidence="1">
    <location>
        <begin position="16"/>
        <end position="25"/>
    </location>
</feature>
<feature type="region of interest" description="Disordered" evidence="1">
    <location>
        <begin position="223"/>
        <end position="286"/>
    </location>
</feature>
<feature type="compositionally biased region" description="Polar residues" evidence="1">
    <location>
        <begin position="368"/>
        <end position="378"/>
    </location>
</feature>
<comment type="caution">
    <text evidence="3">The sequence shown here is derived from an EMBL/GenBank/DDBJ whole genome shotgun (WGS) entry which is preliminary data.</text>
</comment>
<evidence type="ECO:0000256" key="1">
    <source>
        <dbReference type="SAM" id="MobiDB-lite"/>
    </source>
</evidence>
<dbReference type="AlphaFoldDB" id="A0A1R1YF50"/>
<keyword evidence="4" id="KW-1185">Reference proteome</keyword>
<organism evidence="3 4">
    <name type="scientific">Smittium culicis</name>
    <dbReference type="NCBI Taxonomy" id="133412"/>
    <lineage>
        <taxon>Eukaryota</taxon>
        <taxon>Fungi</taxon>
        <taxon>Fungi incertae sedis</taxon>
        <taxon>Zoopagomycota</taxon>
        <taxon>Kickxellomycotina</taxon>
        <taxon>Harpellomycetes</taxon>
        <taxon>Harpellales</taxon>
        <taxon>Legeriomycetaceae</taxon>
        <taxon>Smittium</taxon>
    </lineage>
</organism>
<dbReference type="EMBL" id="LSSN01000154">
    <property type="protein sequence ID" value="OMJ25519.1"/>
    <property type="molecule type" value="Genomic_DNA"/>
</dbReference>
<reference evidence="3 4" key="1">
    <citation type="submission" date="2017-01" db="EMBL/GenBank/DDBJ databases">
        <authorList>
            <person name="Mah S.A."/>
            <person name="Swanson W.J."/>
            <person name="Moy G.W."/>
            <person name="Vacquier V.D."/>
        </authorList>
    </citation>
    <scope>NUCLEOTIDE SEQUENCE [LARGE SCALE GENOMIC DNA]</scope>
    <source>
        <strain evidence="3 4">GSMNP</strain>
    </source>
</reference>
<feature type="compositionally biased region" description="Polar residues" evidence="1">
    <location>
        <begin position="238"/>
        <end position="251"/>
    </location>
</feature>
<dbReference type="Gene3D" id="2.130.10.10">
    <property type="entry name" value="YVTN repeat-like/Quinoprotein amine dehydrogenase"/>
    <property type="match status" value="1"/>
</dbReference>
<feature type="region of interest" description="Disordered" evidence="1">
    <location>
        <begin position="1"/>
        <end position="160"/>
    </location>
</feature>
<sequence length="766" mass="85243">MSGNRFSFFSKKKSDSSSLNPHHNQPNPPHNPQHSQPNPPHNPHHGQLSHAVDSRSPWNQSLNPNIPNNQYSGNSFSNNGYPKASQNFTNANNSQPNPYQNQPPLINSNRYNSNYSDSPQFNQLRPPPNNYPQQPQSQNYSSQYPNNSFPANSSTVNDFSQPHRISSHIKFTDDLNNFPQNFNDNSPNPNYSTSVQTPNPIYSTNNLSNDSQAIFSDHLPIENHSIQTPNSHTKDFSQKTNLHSQNTSLSKTDVYPSQKRTPSTFSASPITPTASKRFKPLDSPPPQNVDSKILNEVSNYVNKVNSVLASSTTEIESNSAPLLKTIDSVSYNLSSREVAQESAKFLVETCELIEKRAEMLIEAYKDSPSISESSLRQNIESKDRKDNIDASTSSSRPIHSHVQNSNAQIEPSPKSSSHISNEDYSSENDQSDSAKSNLNKPAASKKKSSSISDPKLPSRHKTEIKFSSSNSTIPSSKINIKDFSNSSSLNTKDSLDIVYRAKRDLLYSLQSVPVKNFRRKPRGLIVKELFAMDSSFAMSAITGSLDGSLQFWNVNSRSVLEDGTITFPRKQFPEHLSLVSNNTLCAVLSKTNDDNNSEQHVSKNNPRKNSSSEADSSLALITVDSISDKSVQHSINYIQEDDSSQKRNISVVSPVSGNFYSNDDRIVFATAGHDKRLDLWNIEFDSLKQPFTNGVYPIASCHSSSIQALCFENTRSWLFSGGSDCRFQVTDLSSESVLSNTKYNDRINRPKSTSFFPKACASVWIS</sequence>
<gene>
    <name evidence="2" type="ORF">AYI70_g3546</name>
    <name evidence="3" type="ORF">AYI70_g844</name>
</gene>
<dbReference type="InterPro" id="IPR036322">
    <property type="entry name" value="WD40_repeat_dom_sf"/>
</dbReference>
<dbReference type="InterPro" id="IPR015943">
    <property type="entry name" value="WD40/YVTN_repeat-like_dom_sf"/>
</dbReference>
<feature type="compositionally biased region" description="Polar residues" evidence="1">
    <location>
        <begin position="598"/>
        <end position="614"/>
    </location>
</feature>
<dbReference type="OrthoDB" id="1897642at2759"/>
<dbReference type="Proteomes" id="UP000187283">
    <property type="component" value="Unassembled WGS sequence"/>
</dbReference>
<feature type="compositionally biased region" description="Polar residues" evidence="1">
    <location>
        <begin position="56"/>
        <end position="89"/>
    </location>
</feature>
<dbReference type="STRING" id="133412.A0A1R1YF50"/>
<evidence type="ECO:0000313" key="4">
    <source>
        <dbReference type="Proteomes" id="UP000187283"/>
    </source>
</evidence>
<feature type="compositionally biased region" description="Low complexity" evidence="1">
    <location>
        <begin position="90"/>
        <end position="118"/>
    </location>
</feature>